<evidence type="ECO:0000313" key="7">
    <source>
        <dbReference type="EMBL" id="QNG50364.1"/>
    </source>
</evidence>
<dbReference type="Pfam" id="PF00501">
    <property type="entry name" value="AMP-binding"/>
    <property type="match status" value="1"/>
</dbReference>
<dbReference type="InterPro" id="IPR042099">
    <property type="entry name" value="ANL_N_sf"/>
</dbReference>
<dbReference type="PANTHER" id="PTHR43605">
    <property type="entry name" value="ACYL-COENZYME A SYNTHETASE"/>
    <property type="match status" value="1"/>
</dbReference>
<feature type="domain" description="AMP-dependent synthetase/ligase" evidence="5">
    <location>
        <begin position="47"/>
        <end position="401"/>
    </location>
</feature>
<evidence type="ECO:0000259" key="6">
    <source>
        <dbReference type="Pfam" id="PF13193"/>
    </source>
</evidence>
<dbReference type="GO" id="GO:0004321">
    <property type="term" value="F:fatty-acyl-CoA synthase activity"/>
    <property type="evidence" value="ECO:0007669"/>
    <property type="project" value="TreeGrafter"/>
</dbReference>
<evidence type="ECO:0000256" key="1">
    <source>
        <dbReference type="ARBA" id="ARBA00006432"/>
    </source>
</evidence>
<dbReference type="Gene3D" id="3.30.300.30">
    <property type="match status" value="1"/>
</dbReference>
<dbReference type="InterPro" id="IPR000873">
    <property type="entry name" value="AMP-dep_synth/lig_dom"/>
</dbReference>
<dbReference type="SUPFAM" id="SSF56801">
    <property type="entry name" value="Acetyl-CoA synthetase-like"/>
    <property type="match status" value="1"/>
</dbReference>
<dbReference type="InterPro" id="IPR045851">
    <property type="entry name" value="AMP-bd_C_sf"/>
</dbReference>
<dbReference type="GO" id="GO:0005524">
    <property type="term" value="F:ATP binding"/>
    <property type="evidence" value="ECO:0007669"/>
    <property type="project" value="UniProtKB-KW"/>
</dbReference>
<proteinExistence type="inferred from homology"/>
<comment type="similarity">
    <text evidence="1">Belongs to the ATP-dependent AMP-binding enzyme family.</text>
</comment>
<evidence type="ECO:0000256" key="3">
    <source>
        <dbReference type="ARBA" id="ARBA00022741"/>
    </source>
</evidence>
<dbReference type="PANTHER" id="PTHR43605:SF10">
    <property type="entry name" value="ACYL-COA SYNTHETASE MEDIUM CHAIN FAMILY MEMBER 3"/>
    <property type="match status" value="1"/>
</dbReference>
<accession>A0A7G7MC53</accession>
<keyword evidence="3" id="KW-0547">Nucleotide-binding</keyword>
<dbReference type="EMBL" id="CP060131">
    <property type="protein sequence ID" value="QNG50364.1"/>
    <property type="molecule type" value="Genomic_DNA"/>
</dbReference>
<dbReference type="InterPro" id="IPR051087">
    <property type="entry name" value="Mitochondrial_ACSM"/>
</dbReference>
<feature type="domain" description="AMP-binding enzyme C-terminal" evidence="6">
    <location>
        <begin position="451"/>
        <end position="529"/>
    </location>
</feature>
<reference evidence="7 8" key="1">
    <citation type="submission" date="2020-08" db="EMBL/GenBank/DDBJ databases">
        <authorList>
            <person name="Mo P."/>
        </authorList>
    </citation>
    <scope>NUCLEOTIDE SEQUENCE [LARGE SCALE GENOMIC DNA]</scope>
    <source>
        <strain evidence="7 8">CGMCC 4.1532</strain>
    </source>
</reference>
<keyword evidence="8" id="KW-1185">Reference proteome</keyword>
<organism evidence="7 8">
    <name type="scientific">Pseudonocardia petroleophila</name>
    <dbReference type="NCBI Taxonomy" id="37331"/>
    <lineage>
        <taxon>Bacteria</taxon>
        <taxon>Bacillati</taxon>
        <taxon>Actinomycetota</taxon>
        <taxon>Actinomycetes</taxon>
        <taxon>Pseudonocardiales</taxon>
        <taxon>Pseudonocardiaceae</taxon>
        <taxon>Pseudonocardia</taxon>
    </lineage>
</organism>
<dbReference type="GO" id="GO:0015645">
    <property type="term" value="F:fatty acid ligase activity"/>
    <property type="evidence" value="ECO:0007669"/>
    <property type="project" value="TreeGrafter"/>
</dbReference>
<dbReference type="GO" id="GO:0006633">
    <property type="term" value="P:fatty acid biosynthetic process"/>
    <property type="evidence" value="ECO:0007669"/>
    <property type="project" value="TreeGrafter"/>
</dbReference>
<gene>
    <name evidence="7" type="ORF">H6H00_19205</name>
</gene>
<dbReference type="InterPro" id="IPR025110">
    <property type="entry name" value="AMP-bd_C"/>
</dbReference>
<dbReference type="GO" id="GO:0016405">
    <property type="term" value="F:CoA-ligase activity"/>
    <property type="evidence" value="ECO:0007669"/>
    <property type="project" value="UniProtKB-ARBA"/>
</dbReference>
<protein>
    <submittedName>
        <fullName evidence="7">AMP-binding protein</fullName>
    </submittedName>
</protein>
<evidence type="ECO:0000256" key="2">
    <source>
        <dbReference type="ARBA" id="ARBA00022598"/>
    </source>
</evidence>
<keyword evidence="4" id="KW-0067">ATP-binding</keyword>
<dbReference type="Gene3D" id="3.40.50.12780">
    <property type="entry name" value="N-terminal domain of ligase-like"/>
    <property type="match status" value="1"/>
</dbReference>
<dbReference type="InterPro" id="IPR020845">
    <property type="entry name" value="AMP-binding_CS"/>
</dbReference>
<dbReference type="KEGG" id="ppel:H6H00_19205"/>
<dbReference type="Proteomes" id="UP000515728">
    <property type="component" value="Chromosome"/>
</dbReference>
<sequence>MTDVDTDHYAALRDTGNAEIAKGFRWRVPDRMNLAVQVCDRYRDSGARAIRWLGADGSARDIGFAELADTSDRVAGALRGLGVTRGDRVFTMMPRLPVHWALLLGTLKVGAVWSCLSTTFGPDGVAVRVQDARPRVIVTARAHEPTVRAAAAAVGATVVLIDDDGPDGLTARLAAAPAQVEVADTTAEDPAFLFYTSGTTGRPKGSVHGHQLLVGALALVALTLELRPEDLMWPTSDLAWITGVLLPLGTLGFGQGFVTYEGEFDAARWWSIIRDEGVTTLFAVPTAYRMLRSGEAGLPGEGGPVPIRRLGTVGEPLDPETLEWSRTRFGTPIVECYGQTENGAALCSNRNGMTIKPGSLGPALPWLTVAVVDDEGTELPTGEIGEIVSRPDYPALTQGYWERPEATAAVLRDGWQWTGDLARIDEDGYFWYSSRRDDVISSGGYRIGPTEIEAALLSHPAVAEAGVVGKPDPQRGQIVKAWVALNPGHEPGDELVAELKEHCKRTAGGWNHPREIGFLAELPKTITGKIRRVELRALDAGAR</sequence>
<dbReference type="GO" id="GO:0006637">
    <property type="term" value="P:acyl-CoA metabolic process"/>
    <property type="evidence" value="ECO:0007669"/>
    <property type="project" value="TreeGrafter"/>
</dbReference>
<dbReference type="Pfam" id="PF13193">
    <property type="entry name" value="AMP-binding_C"/>
    <property type="match status" value="1"/>
</dbReference>
<dbReference type="AlphaFoldDB" id="A0A7G7MC53"/>
<evidence type="ECO:0000313" key="8">
    <source>
        <dbReference type="Proteomes" id="UP000515728"/>
    </source>
</evidence>
<dbReference type="PROSITE" id="PS00455">
    <property type="entry name" value="AMP_BINDING"/>
    <property type="match status" value="1"/>
</dbReference>
<evidence type="ECO:0000256" key="4">
    <source>
        <dbReference type="ARBA" id="ARBA00022840"/>
    </source>
</evidence>
<keyword evidence="2" id="KW-0436">Ligase</keyword>
<evidence type="ECO:0000259" key="5">
    <source>
        <dbReference type="Pfam" id="PF00501"/>
    </source>
</evidence>
<dbReference type="RefSeq" id="WP_185717126.1">
    <property type="nucleotide sequence ID" value="NZ_BAAAWI010000001.1"/>
</dbReference>
<name>A0A7G7MC53_9PSEU</name>